<accession>A0A223E1S3</accession>
<dbReference type="Gene3D" id="3.40.1710.10">
    <property type="entry name" value="abc type-2 transporter like domain"/>
    <property type="match status" value="1"/>
</dbReference>
<feature type="compositionally biased region" description="Pro residues" evidence="11">
    <location>
        <begin position="549"/>
        <end position="560"/>
    </location>
</feature>
<dbReference type="InterPro" id="IPR023838">
    <property type="entry name" value="T7SS_EsaA"/>
</dbReference>
<feature type="transmembrane region" description="Helical" evidence="12">
    <location>
        <begin position="1048"/>
        <end position="1068"/>
    </location>
</feature>
<evidence type="ECO:0000256" key="11">
    <source>
        <dbReference type="SAM" id="MobiDB-lite"/>
    </source>
</evidence>
<feature type="region of interest" description="Disordered" evidence="11">
    <location>
        <begin position="543"/>
        <end position="598"/>
    </location>
</feature>
<keyword evidence="10" id="KW-0175">Coiled coil</keyword>
<dbReference type="Proteomes" id="UP000214606">
    <property type="component" value="Chromosome"/>
</dbReference>
<sequence length="1085" mass="122059">MKKFVLNSFLFLGLVLMLSSGSSYLALNQVSKSTNDDEQKMTVALVNEDQGGTFNSKKYAFGNEFVKSIEKDNEHDWYIVSRGVAESGFKNNLYNMIIIIPNDFTEKALSMNDKNPEKITLNYKINASGNSSMKARAEKTASSILEDFNRRIIDVYFASVIGNLQKAQDNVAELVRKERNHTNIYNHDIHQPLSGFTNQFATVKDQTKVSTDAFKGLEDILQNYQSSFVEGAKATNAYQTNFLDFQQMKNAHETLAKGFADQLTAFDSSLNAADVQQNINRLVETNQAIYNQFHFNSMEDQNIFLKSEALKMSLKSTLETIDSYEQELTKKLENETEENIAKKLAKQMKDGVGNSYVSLNQIFDTPDKIVQKTIKSQIDKLQTLKREEIDDLNIDESVKSDIKMVIKVTNQFNREFQYQPQPSNGTGLPLANLINKVKKDLTESGIILSDNAAILGGNIESQNINAAVPELFRIHEVTLTLPNGQTNVFKVDGDQNNVTFDLPVTEKGNITVNIKISLKDENAKIDLFQPVAWEWKIIQKHKNTEAPEPSDPSDPLPPEEQQPDPEALNMNENSNSESTQDDSNDENTNEPPVEREDINNVIYHKVMSQLISDPANTFMKSLNESIRDYQKTAMLYELYFGKSISDLANGLEQRSLGDMAAEDSLYYLFHKQDIVEAISDYMAGKITEDVRAETEDLKNKIAGYKQLVQKTQNHSDEMALLVQQATIQAEELNHRITNTLQRLEAWREASLKLQNANSEIQAGQNKEQSAVLSLDDQLQTLLATSQSLADQSENVLISTDSVYKTFDAIDKQADNIVNSGDTLVKKAQKLSNDLTNKLLKDQEFADNFGQVLANSRIGDRPNENLLNFLSNPVQTKNSEVKVVKDTFIPYYLVLICFILALFSAYVIATSERKRLIKDDFSENRTLVWKNTPITWVTAGIGVIEGIIIGLLSGSFIDIPQEKYFQWIGLISLIMFTMVLAGAYLLRQLKMIGMFLLLGMLSLYVLLTETLGLNFDKQSLASTLQELSPLQYIEKLLLGFVDDAKYDPLIITILVGTAFLSLVGHLFVINGFTQSKEARDEAANPN</sequence>
<reference evidence="14 15" key="1">
    <citation type="submission" date="2016-10" db="EMBL/GenBank/DDBJ databases">
        <title>The whole genome sequencing and assembly of Aeribacillus pallidus KCTC3564 strain.</title>
        <authorList>
            <person name="Lee Y.-J."/>
            <person name="Park M.-K."/>
            <person name="Yi H."/>
            <person name="Bahn Y.-S."/>
            <person name="Kim J.F."/>
            <person name="Lee D.-W."/>
        </authorList>
    </citation>
    <scope>NUCLEOTIDE SEQUENCE [LARGE SCALE GENOMIC DNA]</scope>
    <source>
        <strain evidence="14 15">KCTC3564</strain>
    </source>
</reference>
<feature type="transmembrane region" description="Helical" evidence="12">
    <location>
        <begin position="963"/>
        <end position="985"/>
    </location>
</feature>
<evidence type="ECO:0000256" key="8">
    <source>
        <dbReference type="ARBA" id="ARBA00023136"/>
    </source>
</evidence>
<dbReference type="RefSeq" id="WP_094244493.1">
    <property type="nucleotide sequence ID" value="NZ_CP017703.1"/>
</dbReference>
<dbReference type="InterPro" id="IPR051328">
    <property type="entry name" value="T7SS_ABC-Transporter"/>
</dbReference>
<feature type="signal peptide" evidence="13">
    <location>
        <begin position="1"/>
        <end position="25"/>
    </location>
</feature>
<evidence type="ECO:0000256" key="6">
    <source>
        <dbReference type="ARBA" id="ARBA00022989"/>
    </source>
</evidence>
<protein>
    <recommendedName>
        <fullName evidence="3">Type VII secretion system accessory factor EsaA</fullName>
    </recommendedName>
</protein>
<keyword evidence="6 12" id="KW-1133">Transmembrane helix</keyword>
<comment type="subunit">
    <text evidence="9">Homodimer. Interacts with EssB.</text>
</comment>
<feature type="transmembrane region" description="Helical" evidence="12">
    <location>
        <begin position="992"/>
        <end position="1014"/>
    </location>
</feature>
<evidence type="ECO:0000256" key="3">
    <source>
        <dbReference type="ARBA" id="ARBA00020819"/>
    </source>
</evidence>
<evidence type="ECO:0000256" key="1">
    <source>
        <dbReference type="ARBA" id="ARBA00004651"/>
    </source>
</evidence>
<dbReference type="KEGG" id="apak:AP3564_01765"/>
<organism evidence="14 15">
    <name type="scientific">Aeribacillus pallidus</name>
    <dbReference type="NCBI Taxonomy" id="33936"/>
    <lineage>
        <taxon>Bacteria</taxon>
        <taxon>Bacillati</taxon>
        <taxon>Bacillota</taxon>
        <taxon>Bacilli</taxon>
        <taxon>Bacillales</taxon>
        <taxon>Bacillaceae</taxon>
        <taxon>Aeribacillus</taxon>
    </lineage>
</organism>
<evidence type="ECO:0000256" key="7">
    <source>
        <dbReference type="ARBA" id="ARBA00023026"/>
    </source>
</evidence>
<evidence type="ECO:0000256" key="2">
    <source>
        <dbReference type="ARBA" id="ARBA00008338"/>
    </source>
</evidence>
<dbReference type="AlphaFoldDB" id="A0A223E1S3"/>
<keyword evidence="8 12" id="KW-0472">Membrane</keyword>
<evidence type="ECO:0000256" key="13">
    <source>
        <dbReference type="SAM" id="SignalP"/>
    </source>
</evidence>
<evidence type="ECO:0000313" key="15">
    <source>
        <dbReference type="Proteomes" id="UP000214606"/>
    </source>
</evidence>
<comment type="subcellular location">
    <subcellularLocation>
        <location evidence="1">Cell membrane</location>
        <topology evidence="1">Multi-pass membrane protein</topology>
    </subcellularLocation>
</comment>
<evidence type="ECO:0000256" key="12">
    <source>
        <dbReference type="SAM" id="Phobius"/>
    </source>
</evidence>
<evidence type="ECO:0000256" key="5">
    <source>
        <dbReference type="ARBA" id="ARBA00022692"/>
    </source>
</evidence>
<proteinExistence type="inferred from homology"/>
<name>A0A223E1S3_9BACI</name>
<evidence type="ECO:0000256" key="10">
    <source>
        <dbReference type="SAM" id="Coils"/>
    </source>
</evidence>
<feature type="coiled-coil region" evidence="10">
    <location>
        <begin position="722"/>
        <end position="749"/>
    </location>
</feature>
<feature type="transmembrane region" description="Helical" evidence="12">
    <location>
        <begin position="933"/>
        <end position="951"/>
    </location>
</feature>
<dbReference type="PANTHER" id="PTHR43077">
    <property type="entry name" value="TRANSPORT PERMEASE YVFS-RELATED"/>
    <property type="match status" value="1"/>
</dbReference>
<keyword evidence="4" id="KW-1003">Cell membrane</keyword>
<gene>
    <name evidence="14" type="ORF">AP3564_01765</name>
</gene>
<feature type="transmembrane region" description="Helical" evidence="12">
    <location>
        <begin position="888"/>
        <end position="908"/>
    </location>
</feature>
<keyword evidence="7" id="KW-0843">Virulence</keyword>
<feature type="coiled-coil region" evidence="10">
    <location>
        <begin position="307"/>
        <end position="334"/>
    </location>
</feature>
<keyword evidence="13" id="KW-0732">Signal</keyword>
<evidence type="ECO:0000256" key="4">
    <source>
        <dbReference type="ARBA" id="ARBA00022475"/>
    </source>
</evidence>
<evidence type="ECO:0000256" key="9">
    <source>
        <dbReference type="ARBA" id="ARBA00046722"/>
    </source>
</evidence>
<dbReference type="GO" id="GO:0005886">
    <property type="term" value="C:plasma membrane"/>
    <property type="evidence" value="ECO:0007669"/>
    <property type="project" value="UniProtKB-SubCell"/>
</dbReference>
<dbReference type="PANTHER" id="PTHR43077:SF10">
    <property type="entry name" value="TRANSPORT PERMEASE PROTEIN"/>
    <property type="match status" value="1"/>
</dbReference>
<keyword evidence="5 12" id="KW-0812">Transmembrane</keyword>
<feature type="compositionally biased region" description="Acidic residues" evidence="11">
    <location>
        <begin position="579"/>
        <end position="588"/>
    </location>
</feature>
<evidence type="ECO:0000313" key="14">
    <source>
        <dbReference type="EMBL" id="ASS89163.1"/>
    </source>
</evidence>
<dbReference type="NCBIfam" id="TIGR03929">
    <property type="entry name" value="T7_esaA_Nterm"/>
    <property type="match status" value="1"/>
</dbReference>
<comment type="similarity">
    <text evidence="2">Belongs to the EsaA family.</text>
</comment>
<feature type="chain" id="PRO_5012827120" description="Type VII secretion system accessory factor EsaA" evidence="13">
    <location>
        <begin position="26"/>
        <end position="1085"/>
    </location>
</feature>
<dbReference type="EMBL" id="CP017703">
    <property type="protein sequence ID" value="ASS89163.1"/>
    <property type="molecule type" value="Genomic_DNA"/>
</dbReference>